<dbReference type="GO" id="GO:0005524">
    <property type="term" value="F:ATP binding"/>
    <property type="evidence" value="ECO:0007669"/>
    <property type="project" value="UniProtKB-KW"/>
</dbReference>
<keyword evidence="4" id="KW-0963">Cytoplasm</keyword>
<dbReference type="InterPro" id="IPR004154">
    <property type="entry name" value="Anticodon-bd"/>
</dbReference>
<proteinExistence type="inferred from homology"/>
<reference evidence="18" key="1">
    <citation type="submission" date="2019-03" db="EMBL/GenBank/DDBJ databases">
        <title>Snf2 controls pulcherriminic acid biosynthesis and connects pigmentation and antifungal activity of the yeast Metschnikowia pulcherrima.</title>
        <authorList>
            <person name="Gore-Lloyd D."/>
            <person name="Sumann I."/>
            <person name="Brachmann A.O."/>
            <person name="Schneeberger K."/>
            <person name="Ortiz-Merino R.A."/>
            <person name="Moreno-Beltran M."/>
            <person name="Schlaefli M."/>
            <person name="Kirner P."/>
            <person name="Santos Kron A."/>
            <person name="Wolfe K.H."/>
            <person name="Piel J."/>
            <person name="Ahrens C.H."/>
            <person name="Henk D."/>
            <person name="Freimoser F.M."/>
        </authorList>
    </citation>
    <scope>NUCLEOTIDE SEQUENCE [LARGE SCALE GENOMIC DNA]</scope>
    <source>
        <strain evidence="18">APC 1.2</strain>
    </source>
</reference>
<keyword evidence="5" id="KW-0436">Ligase</keyword>
<sequence>MTKAHMHGKKKNGPTCMFRLFSRKPLNLIRMSTEISAATKAPAAAEKTKKPVNAQKQLKKSKKNESQFLLKTPKGTKDWSDKDMVLREEVFGTLSSLFKRHGGVTIDTPVFELREILTGKYGEDSKLIYNLEDQGGELTSLRYDLTVPFARFVACNSIASIKRYHIAKVYRRDQPAMTKGRMREFYQCDFDIAGSYESMIPDSEILAITCEGLTSLGINDFKVKMNHRKILDGIFQACGVKEEDVRKISSAVDKLDKLPWEAVKREMTVEKGQLEEVADKIGEFVKVSGSIRETLGYLQNASLLADNASAQAGIAEMEQLADYVEALGIEQHLSFDLSLARGLDYYTGLIYEAVTSASAPPKNADELKARAKKDSKEKDVEDASEYVGVGSIAAGGRYDNLVGMFSNGKSIPCVGISFGVERIFSIIKARAAEKWETLSPTHTDVYVMAFGGGEGWTGFLKERMTVTKQLWSSGINAEYLYKAKANPRKQFDAAEKAGAKLAVILGKEEFPAGKVRVKVLGQGDDTNEGELVDSKTFLEYVKDKLATYDEGGLGAVTRMVKNL</sequence>
<dbReference type="InterPro" id="IPR045864">
    <property type="entry name" value="aa-tRNA-synth_II/BPL/LPL"/>
</dbReference>
<dbReference type="EMBL" id="CP034456">
    <property type="protein sequence ID" value="QBM85555.1"/>
    <property type="molecule type" value="Genomic_DNA"/>
</dbReference>
<evidence type="ECO:0000256" key="7">
    <source>
        <dbReference type="ARBA" id="ARBA00022840"/>
    </source>
</evidence>
<evidence type="ECO:0000256" key="12">
    <source>
        <dbReference type="ARBA" id="ARBA00058343"/>
    </source>
</evidence>
<dbReference type="GO" id="GO:0006427">
    <property type="term" value="P:histidyl-tRNA aminoacylation"/>
    <property type="evidence" value="ECO:0007669"/>
    <property type="project" value="InterPro"/>
</dbReference>
<keyword evidence="8" id="KW-0648">Protein biosynthesis</keyword>
<dbReference type="Pfam" id="PF13393">
    <property type="entry name" value="tRNA-synt_His"/>
    <property type="match status" value="1"/>
</dbReference>
<name>A0A4P6XGE5_9ASCO</name>
<evidence type="ECO:0000313" key="18">
    <source>
        <dbReference type="Proteomes" id="UP000292447"/>
    </source>
</evidence>
<dbReference type="SUPFAM" id="SSF55681">
    <property type="entry name" value="Class II aaRS and biotin synthetases"/>
    <property type="match status" value="1"/>
</dbReference>
<evidence type="ECO:0000256" key="8">
    <source>
        <dbReference type="ARBA" id="ARBA00022917"/>
    </source>
</evidence>
<keyword evidence="18" id="KW-1185">Reference proteome</keyword>
<evidence type="ECO:0000256" key="2">
    <source>
        <dbReference type="ARBA" id="ARBA00008226"/>
    </source>
</evidence>
<protein>
    <recommendedName>
        <fullName evidence="13">Histidine--tRNA ligase, mitochondrial</fullName>
        <ecNumber evidence="3">6.1.1.21</ecNumber>
    </recommendedName>
    <alternativeName>
        <fullName evidence="10">Histidyl-tRNA synthetase</fullName>
    </alternativeName>
</protein>
<feature type="domain" description="Anticodon-binding" evidence="15">
    <location>
        <begin position="444"/>
        <end position="543"/>
    </location>
</feature>
<accession>A0A4P6XGE5</accession>
<evidence type="ECO:0000256" key="13">
    <source>
        <dbReference type="ARBA" id="ARBA00067413"/>
    </source>
</evidence>
<evidence type="ECO:0000313" key="17">
    <source>
        <dbReference type="EMBL" id="QBM85555.1"/>
    </source>
</evidence>
<feature type="region of interest" description="Disordered" evidence="14">
    <location>
        <begin position="40"/>
        <end position="67"/>
    </location>
</feature>
<comment type="similarity">
    <text evidence="2">Belongs to the class-II aminoacyl-tRNA synthetase family.</text>
</comment>
<comment type="function">
    <text evidence="12">Catalyzes the aminoacylation of histidyl-tRNA in both the cytoplasm and the mitochondrion.</text>
</comment>
<evidence type="ECO:0000256" key="14">
    <source>
        <dbReference type="SAM" id="MobiDB-lite"/>
    </source>
</evidence>
<dbReference type="InterPro" id="IPR015807">
    <property type="entry name" value="His-tRNA-ligase"/>
</dbReference>
<keyword evidence="9 17" id="KW-0030">Aminoacyl-tRNA synthetase</keyword>
<dbReference type="GO" id="GO:0003723">
    <property type="term" value="F:RNA binding"/>
    <property type="evidence" value="ECO:0007669"/>
    <property type="project" value="TreeGrafter"/>
</dbReference>
<evidence type="ECO:0000256" key="4">
    <source>
        <dbReference type="ARBA" id="ARBA00022490"/>
    </source>
</evidence>
<evidence type="ECO:0000259" key="16">
    <source>
        <dbReference type="Pfam" id="PF13393"/>
    </source>
</evidence>
<evidence type="ECO:0000256" key="3">
    <source>
        <dbReference type="ARBA" id="ARBA00012815"/>
    </source>
</evidence>
<dbReference type="Pfam" id="PF03129">
    <property type="entry name" value="HGTP_anticodon"/>
    <property type="match status" value="1"/>
</dbReference>
<evidence type="ECO:0000256" key="9">
    <source>
        <dbReference type="ARBA" id="ARBA00023146"/>
    </source>
</evidence>
<evidence type="ECO:0000256" key="10">
    <source>
        <dbReference type="ARBA" id="ARBA00030619"/>
    </source>
</evidence>
<dbReference type="FunFam" id="3.30.930.10:FF:000021">
    <property type="entry name" value="Probable histidine--tRNA ligase, mitochondrial"/>
    <property type="match status" value="1"/>
</dbReference>
<gene>
    <name evidence="17" type="primary">MPUL0A01770</name>
    <name evidence="17" type="ORF">METSCH_A01770</name>
</gene>
<dbReference type="AlphaFoldDB" id="A0A4P6XGE5"/>
<feature type="domain" description="Class II Histidinyl-tRNA synthetase (HisRS)-like catalytic core" evidence="16">
    <location>
        <begin position="75"/>
        <end position="356"/>
    </location>
</feature>
<dbReference type="PANTHER" id="PTHR11476:SF7">
    <property type="entry name" value="HISTIDINE--TRNA LIGASE"/>
    <property type="match status" value="1"/>
</dbReference>
<comment type="catalytic activity">
    <reaction evidence="11">
        <text>tRNA(His) + L-histidine + ATP = L-histidyl-tRNA(His) + AMP + diphosphate + H(+)</text>
        <dbReference type="Rhea" id="RHEA:17313"/>
        <dbReference type="Rhea" id="RHEA-COMP:9665"/>
        <dbReference type="Rhea" id="RHEA-COMP:9689"/>
        <dbReference type="ChEBI" id="CHEBI:15378"/>
        <dbReference type="ChEBI" id="CHEBI:30616"/>
        <dbReference type="ChEBI" id="CHEBI:33019"/>
        <dbReference type="ChEBI" id="CHEBI:57595"/>
        <dbReference type="ChEBI" id="CHEBI:78442"/>
        <dbReference type="ChEBI" id="CHEBI:78527"/>
        <dbReference type="ChEBI" id="CHEBI:456215"/>
        <dbReference type="EC" id="6.1.1.21"/>
    </reaction>
</comment>
<evidence type="ECO:0000256" key="11">
    <source>
        <dbReference type="ARBA" id="ARBA00047639"/>
    </source>
</evidence>
<dbReference type="CDD" id="cd00773">
    <property type="entry name" value="HisRS-like_core"/>
    <property type="match status" value="1"/>
</dbReference>
<keyword evidence="6" id="KW-0547">Nucleotide-binding</keyword>
<dbReference type="GO" id="GO:0032543">
    <property type="term" value="P:mitochondrial translation"/>
    <property type="evidence" value="ECO:0007669"/>
    <property type="project" value="TreeGrafter"/>
</dbReference>
<organism evidence="17 18">
    <name type="scientific">Metschnikowia aff. pulcherrima</name>
    <dbReference type="NCBI Taxonomy" id="2163413"/>
    <lineage>
        <taxon>Eukaryota</taxon>
        <taxon>Fungi</taxon>
        <taxon>Dikarya</taxon>
        <taxon>Ascomycota</taxon>
        <taxon>Saccharomycotina</taxon>
        <taxon>Pichiomycetes</taxon>
        <taxon>Metschnikowiaceae</taxon>
        <taxon>Metschnikowia</taxon>
    </lineage>
</organism>
<dbReference type="GO" id="GO:0005829">
    <property type="term" value="C:cytosol"/>
    <property type="evidence" value="ECO:0007669"/>
    <property type="project" value="TreeGrafter"/>
</dbReference>
<dbReference type="EC" id="6.1.1.21" evidence="3"/>
<dbReference type="GO" id="GO:0005739">
    <property type="term" value="C:mitochondrion"/>
    <property type="evidence" value="ECO:0007669"/>
    <property type="project" value="UniProtKB-ARBA"/>
</dbReference>
<dbReference type="NCBIfam" id="TIGR00442">
    <property type="entry name" value="hisS"/>
    <property type="match status" value="1"/>
</dbReference>
<evidence type="ECO:0000256" key="6">
    <source>
        <dbReference type="ARBA" id="ARBA00022741"/>
    </source>
</evidence>
<dbReference type="InterPro" id="IPR041715">
    <property type="entry name" value="HisRS-like_core"/>
</dbReference>
<dbReference type="Proteomes" id="UP000292447">
    <property type="component" value="Chromosome I"/>
</dbReference>
<dbReference type="GO" id="GO:0004821">
    <property type="term" value="F:histidine-tRNA ligase activity"/>
    <property type="evidence" value="ECO:0007669"/>
    <property type="project" value="UniProtKB-EC"/>
</dbReference>
<keyword evidence="7" id="KW-0067">ATP-binding</keyword>
<dbReference type="InterPro" id="IPR033656">
    <property type="entry name" value="HisRS_anticodon"/>
</dbReference>
<dbReference type="SUPFAM" id="SSF52954">
    <property type="entry name" value="Class II aaRS ABD-related"/>
    <property type="match status" value="1"/>
</dbReference>
<comment type="subcellular location">
    <subcellularLocation>
        <location evidence="1">Cytoplasm</location>
    </subcellularLocation>
</comment>
<evidence type="ECO:0000256" key="5">
    <source>
        <dbReference type="ARBA" id="ARBA00022598"/>
    </source>
</evidence>
<dbReference type="CDD" id="cd00859">
    <property type="entry name" value="HisRS_anticodon"/>
    <property type="match status" value="1"/>
</dbReference>
<evidence type="ECO:0000256" key="1">
    <source>
        <dbReference type="ARBA" id="ARBA00004496"/>
    </source>
</evidence>
<dbReference type="Gene3D" id="3.30.930.10">
    <property type="entry name" value="Bira Bifunctional Protein, Domain 2"/>
    <property type="match status" value="1"/>
</dbReference>
<dbReference type="Gene3D" id="3.40.50.800">
    <property type="entry name" value="Anticodon-binding domain"/>
    <property type="match status" value="1"/>
</dbReference>
<dbReference type="InterPro" id="IPR036621">
    <property type="entry name" value="Anticodon-bd_dom_sf"/>
</dbReference>
<dbReference type="FunFam" id="3.40.50.800:FF:000015">
    <property type="entry name" value="Histidyl-tRNA synthetase, mitochondrial"/>
    <property type="match status" value="1"/>
</dbReference>
<dbReference type="STRING" id="2163413.A0A4P6XGE5"/>
<evidence type="ECO:0000259" key="15">
    <source>
        <dbReference type="Pfam" id="PF03129"/>
    </source>
</evidence>
<dbReference type="PANTHER" id="PTHR11476">
    <property type="entry name" value="HISTIDYL-TRNA SYNTHETASE"/>
    <property type="match status" value="1"/>
</dbReference>